<dbReference type="AlphaFoldDB" id="A0AAN2BM91"/>
<gene>
    <name evidence="1" type="ORF">MARGE09_P4042</name>
</gene>
<evidence type="ECO:0000313" key="2">
    <source>
        <dbReference type="Proteomes" id="UP001320119"/>
    </source>
</evidence>
<proteinExistence type="predicted"/>
<dbReference type="EMBL" id="AP023086">
    <property type="protein sequence ID" value="BCD99840.1"/>
    <property type="molecule type" value="Genomic_DNA"/>
</dbReference>
<protein>
    <submittedName>
        <fullName evidence="1">Uncharacterized protein</fullName>
    </submittedName>
</protein>
<keyword evidence="2" id="KW-1185">Reference proteome</keyword>
<reference evidence="1 2" key="1">
    <citation type="journal article" date="2022" name="IScience">
        <title>An ultrasensitive nanofiber-based assay for enzymatic hydrolysis and deep-sea microbial degradation of cellulose.</title>
        <authorList>
            <person name="Tsudome M."/>
            <person name="Tachioka M."/>
            <person name="Miyazaki M."/>
            <person name="Uchimura K."/>
            <person name="Tsuda M."/>
            <person name="Takaki Y."/>
            <person name="Deguchi S."/>
        </authorList>
    </citation>
    <scope>NUCLEOTIDE SEQUENCE [LARGE SCALE GENOMIC DNA]</scope>
    <source>
        <strain evidence="1 2">GE09</strain>
    </source>
</reference>
<sequence>MLPFFHKSAEFQKTRLSRTIVCIYEWQNILRGACPRFFYANIKQQRNVGIDVGKTFLDIHSLEVRYWQIYNSVEDIKTLIKTLKRFNLTTRSGNSH</sequence>
<dbReference type="KEGG" id="marq:MARGE09_P4042"/>
<accession>A0AAN2BM91</accession>
<dbReference type="Proteomes" id="UP001320119">
    <property type="component" value="Chromosome"/>
</dbReference>
<name>A0AAN2BM91_9GAMM</name>
<evidence type="ECO:0000313" key="1">
    <source>
        <dbReference type="EMBL" id="BCD99840.1"/>
    </source>
</evidence>
<organism evidence="1 2">
    <name type="scientific">Marinagarivorans cellulosilyticus</name>
    <dbReference type="NCBI Taxonomy" id="2721545"/>
    <lineage>
        <taxon>Bacteria</taxon>
        <taxon>Pseudomonadati</taxon>
        <taxon>Pseudomonadota</taxon>
        <taxon>Gammaproteobacteria</taxon>
        <taxon>Cellvibrionales</taxon>
        <taxon>Cellvibrionaceae</taxon>
        <taxon>Marinagarivorans</taxon>
    </lineage>
</organism>